<dbReference type="AlphaFoldDB" id="A0A1E2V6H5"/>
<gene>
    <name evidence="2" type="ORF">BFW38_02080</name>
</gene>
<comment type="caution">
    <text evidence="2">The sequence shown here is derived from an EMBL/GenBank/DDBJ whole genome shotgun (WGS) entry which is preliminary data.</text>
</comment>
<evidence type="ECO:0000313" key="3">
    <source>
        <dbReference type="Proteomes" id="UP000094291"/>
    </source>
</evidence>
<dbReference type="InterPro" id="IPR052022">
    <property type="entry name" value="26kDa_periplasmic_antigen"/>
</dbReference>
<feature type="transmembrane region" description="Helical" evidence="1">
    <location>
        <begin position="12"/>
        <end position="36"/>
    </location>
</feature>
<dbReference type="GO" id="GO:0006974">
    <property type="term" value="P:DNA damage response"/>
    <property type="evidence" value="ECO:0007669"/>
    <property type="project" value="TreeGrafter"/>
</dbReference>
<name>A0A1E2V6H5_9GAMM</name>
<protein>
    <recommendedName>
        <fullName evidence="4">SIMPL domain-containing protein</fullName>
    </recommendedName>
</protein>
<dbReference type="Gene3D" id="3.30.110.170">
    <property type="entry name" value="Protein of unknown function (DUF541), domain 1"/>
    <property type="match status" value="1"/>
</dbReference>
<reference evidence="2 3" key="1">
    <citation type="submission" date="2016-08" db="EMBL/GenBank/DDBJ databases">
        <authorList>
            <person name="Seilhamer J.J."/>
        </authorList>
    </citation>
    <scope>NUCLEOTIDE SEQUENCE [LARGE SCALE GENOMIC DNA]</scope>
    <source>
        <strain evidence="2 3">PH27A</strain>
    </source>
</reference>
<dbReference type="STRING" id="197479.BFW38_02080"/>
<evidence type="ECO:0000256" key="1">
    <source>
        <dbReference type="SAM" id="Phobius"/>
    </source>
</evidence>
<accession>A0A1E2V6H5</accession>
<dbReference type="RefSeq" id="WP_068996898.1">
    <property type="nucleotide sequence ID" value="NZ_MDTQ01000001.1"/>
</dbReference>
<dbReference type="InterPro" id="IPR007497">
    <property type="entry name" value="SIMPL/DUF541"/>
</dbReference>
<dbReference type="EMBL" id="MDTQ01000001">
    <property type="protein sequence ID" value="ODC02513.1"/>
    <property type="molecule type" value="Genomic_DNA"/>
</dbReference>
<dbReference type="Pfam" id="PF04402">
    <property type="entry name" value="SIMPL"/>
    <property type="match status" value="1"/>
</dbReference>
<dbReference type="InterPro" id="IPR016907">
    <property type="entry name" value="UCP029033"/>
</dbReference>
<keyword evidence="1" id="KW-0812">Transmembrane</keyword>
<dbReference type="PIRSF" id="PIRSF029033">
    <property type="entry name" value="UCP029033"/>
    <property type="match status" value="1"/>
</dbReference>
<dbReference type="OrthoDB" id="9806540at2"/>
<keyword evidence="1" id="KW-1133">Transmembrane helix</keyword>
<evidence type="ECO:0008006" key="4">
    <source>
        <dbReference type="Google" id="ProtNLM"/>
    </source>
</evidence>
<keyword evidence="1" id="KW-0472">Membrane</keyword>
<organism evidence="2 3">
    <name type="scientific">Terasakiispira papahanaumokuakeensis</name>
    <dbReference type="NCBI Taxonomy" id="197479"/>
    <lineage>
        <taxon>Bacteria</taxon>
        <taxon>Pseudomonadati</taxon>
        <taxon>Pseudomonadota</taxon>
        <taxon>Gammaproteobacteria</taxon>
        <taxon>Oceanospirillales</taxon>
        <taxon>Terasakiispira</taxon>
    </lineage>
</organism>
<dbReference type="Proteomes" id="UP000094291">
    <property type="component" value="Unassembled WGS sequence"/>
</dbReference>
<dbReference type="PANTHER" id="PTHR34387">
    <property type="entry name" value="SLR1258 PROTEIN"/>
    <property type="match status" value="1"/>
</dbReference>
<dbReference type="Gene3D" id="3.30.70.2970">
    <property type="entry name" value="Protein of unknown function (DUF541), domain 2"/>
    <property type="match status" value="1"/>
</dbReference>
<dbReference type="PANTHER" id="PTHR34387:SF2">
    <property type="entry name" value="SLR1258 PROTEIN"/>
    <property type="match status" value="1"/>
</dbReference>
<proteinExistence type="predicted"/>
<sequence length="239" mass="26764">MTTDQNKPSHAWLGAAIVSLGIVIAAALIAQALNAYQDSRRQVSVKGLAERQVDADLALWPLNFLVTGNQLDQVQQEVERQADLLRQFLLDAGFKAEDLQMSMPSIEDMQINNYGNQQPKARYKSSPTLLVRTHDVARVKATMQKVGQVIRQGVALTQSYEYRPQFLFTRLNDIKPEMIAQATANAREAAARFARDSGAQVGGIRHAEQGYFSINDLDSYTPEVKKIRVVTRIDYQLED</sequence>
<keyword evidence="3" id="KW-1185">Reference proteome</keyword>
<evidence type="ECO:0000313" key="2">
    <source>
        <dbReference type="EMBL" id="ODC02513.1"/>
    </source>
</evidence>